<sequence length="545" mass="58380">MASRGKRPKGQPPISSFFARAPAPPPASSTRGGHLALPLEDSVKHELERNPSSAQEPPPKRHKTLAPTDAPVPDAQPLDSNAGQRVAGSGSGIRVASGTGCGAGIPERNPVRHRVAQERLVGGGEGAGGGKGVANGGNAAGGLKFTPLERQVARLKEQYPNVVLIIEVGYKMRFFGDDAEIASKVCNIYSYPDRNFLTASFPVPRLPIYVRRLVEAGHRVGVVRQTETAAAKAVSANKYSVFERRLTGMYTRATLQAGEVFEAGMEYGAGVGDDGAYGPGCNHLLCVVEGDGRLGVVAVETCTGDVRWGVCSIDAMDHDLQSVLMRVTPSELLMVDPINKRSAKMLEDFLATMPGGRVEHASGAKYEEGRVVHRVTELCSAVESFDASQIVGSLPRLVLQALCAAEEYLRPLGVSAVMLQWGAFTPIASDAEMELSANALRQLEILHNNVDGKVKGSLLHLMDHTRTPFGSRLLCRWLSHPLTDWALIRDRLEAVDELARAQSTGSGPLASLGDVLSKLPDLERGITRMLHKTAGPSEFARVLRV</sequence>
<feature type="domain" description="DNA mismatch repair protein MutS core" evidence="11">
    <location>
        <begin position="438"/>
        <end position="542"/>
    </location>
</feature>
<dbReference type="Gene3D" id="3.40.1170.10">
    <property type="entry name" value="DNA repair protein MutS, domain I"/>
    <property type="match status" value="1"/>
</dbReference>
<dbReference type="GO" id="GO:0006298">
    <property type="term" value="P:mismatch repair"/>
    <property type="evidence" value="ECO:0007669"/>
    <property type="project" value="InterPro"/>
</dbReference>
<dbReference type="PANTHER" id="PTHR11361">
    <property type="entry name" value="DNA MISMATCH REPAIR PROTEIN MUTS FAMILY MEMBER"/>
    <property type="match status" value="1"/>
</dbReference>
<dbReference type="SUPFAM" id="SSF48334">
    <property type="entry name" value="DNA repair protein MutS, domain III"/>
    <property type="match status" value="1"/>
</dbReference>
<accession>A0A8S1IW10</accession>
<dbReference type="Pfam" id="PF01624">
    <property type="entry name" value="MutS_I"/>
    <property type="match status" value="1"/>
</dbReference>
<evidence type="ECO:0000256" key="2">
    <source>
        <dbReference type="ARBA" id="ARBA00022151"/>
    </source>
</evidence>
<dbReference type="Gene3D" id="3.30.420.110">
    <property type="entry name" value="MutS, connector domain"/>
    <property type="match status" value="1"/>
</dbReference>
<keyword evidence="4" id="KW-0227">DNA damage</keyword>
<dbReference type="Pfam" id="PF05192">
    <property type="entry name" value="MutS_III"/>
    <property type="match status" value="1"/>
</dbReference>
<dbReference type="Proteomes" id="UP000708148">
    <property type="component" value="Unassembled WGS sequence"/>
</dbReference>
<dbReference type="InterPro" id="IPR007695">
    <property type="entry name" value="DNA_mismatch_repair_MutS-lik_N"/>
</dbReference>
<keyword evidence="5" id="KW-0067">ATP-binding</keyword>
<dbReference type="Gene3D" id="1.10.1420.10">
    <property type="match status" value="1"/>
</dbReference>
<evidence type="ECO:0000259" key="11">
    <source>
        <dbReference type="Pfam" id="PF05192"/>
    </source>
</evidence>
<keyword evidence="7" id="KW-0234">DNA repair</keyword>
<evidence type="ECO:0000256" key="4">
    <source>
        <dbReference type="ARBA" id="ARBA00022763"/>
    </source>
</evidence>
<dbReference type="FunFam" id="3.40.1170.10:FF:000004">
    <property type="entry name" value="DNA mismatch repair protein"/>
    <property type="match status" value="1"/>
</dbReference>
<gene>
    <name evidence="12" type="ORF">OSTQU699_LOCUS4487</name>
</gene>
<feature type="compositionally biased region" description="Low complexity" evidence="9">
    <location>
        <begin position="12"/>
        <end position="21"/>
    </location>
</feature>
<dbReference type="InterPro" id="IPR045076">
    <property type="entry name" value="MutS"/>
</dbReference>
<dbReference type="SUPFAM" id="SSF53150">
    <property type="entry name" value="DNA repair protein MutS, domain II"/>
    <property type="match status" value="1"/>
</dbReference>
<evidence type="ECO:0000313" key="12">
    <source>
        <dbReference type="EMBL" id="CAD7699128.1"/>
    </source>
</evidence>
<feature type="region of interest" description="Disordered" evidence="9">
    <location>
        <begin position="1"/>
        <end position="90"/>
    </location>
</feature>
<dbReference type="InterPro" id="IPR007696">
    <property type="entry name" value="DNA_mismatch_repair_MutS_core"/>
</dbReference>
<dbReference type="PANTHER" id="PTHR11361:SF122">
    <property type="entry name" value="DNA MISMATCH REPAIR PROTEIN MSH3"/>
    <property type="match status" value="1"/>
</dbReference>
<name>A0A8S1IW10_9CHLO</name>
<dbReference type="GO" id="GO:0005524">
    <property type="term" value="F:ATP binding"/>
    <property type="evidence" value="ECO:0007669"/>
    <property type="project" value="UniProtKB-KW"/>
</dbReference>
<evidence type="ECO:0000256" key="8">
    <source>
        <dbReference type="ARBA" id="ARBA00073774"/>
    </source>
</evidence>
<dbReference type="GO" id="GO:0140664">
    <property type="term" value="F:ATP-dependent DNA damage sensor activity"/>
    <property type="evidence" value="ECO:0007669"/>
    <property type="project" value="InterPro"/>
</dbReference>
<dbReference type="GO" id="GO:0005634">
    <property type="term" value="C:nucleus"/>
    <property type="evidence" value="ECO:0007669"/>
    <property type="project" value="TreeGrafter"/>
</dbReference>
<dbReference type="InterPro" id="IPR036678">
    <property type="entry name" value="MutS_con_dom_sf"/>
</dbReference>
<dbReference type="AlphaFoldDB" id="A0A8S1IW10"/>
<keyword evidence="3" id="KW-0547">Nucleotide-binding</keyword>
<dbReference type="GO" id="GO:0006312">
    <property type="term" value="P:mitotic recombination"/>
    <property type="evidence" value="ECO:0007669"/>
    <property type="project" value="TreeGrafter"/>
</dbReference>
<protein>
    <recommendedName>
        <fullName evidence="2 8">DNA mismatch repair protein MSH3</fullName>
    </recommendedName>
    <alternativeName>
        <fullName evidence="2 8">DNA mismatch repair protein MSH3</fullName>
    </alternativeName>
</protein>
<comment type="caution">
    <text evidence="12">The sequence shown here is derived from an EMBL/GenBank/DDBJ whole genome shotgun (WGS) entry which is preliminary data.</text>
</comment>
<comment type="similarity">
    <text evidence="1">Belongs to the DNA mismatch repair MutS family. MSH3 subfamily.</text>
</comment>
<keyword evidence="6" id="KW-0238">DNA-binding</keyword>
<evidence type="ECO:0000256" key="3">
    <source>
        <dbReference type="ARBA" id="ARBA00022741"/>
    </source>
</evidence>
<dbReference type="EMBL" id="CAJHUC010000957">
    <property type="protein sequence ID" value="CAD7699128.1"/>
    <property type="molecule type" value="Genomic_DNA"/>
</dbReference>
<evidence type="ECO:0000259" key="10">
    <source>
        <dbReference type="Pfam" id="PF01624"/>
    </source>
</evidence>
<reference evidence="12" key="1">
    <citation type="submission" date="2020-12" db="EMBL/GenBank/DDBJ databases">
        <authorList>
            <person name="Iha C."/>
        </authorList>
    </citation>
    <scope>NUCLEOTIDE SEQUENCE</scope>
</reference>
<evidence type="ECO:0000256" key="1">
    <source>
        <dbReference type="ARBA" id="ARBA00007094"/>
    </source>
</evidence>
<dbReference type="SUPFAM" id="SSF55271">
    <property type="entry name" value="DNA repair protein MutS, domain I"/>
    <property type="match status" value="1"/>
</dbReference>
<dbReference type="OrthoDB" id="10252754at2759"/>
<dbReference type="InterPro" id="IPR036187">
    <property type="entry name" value="DNA_mismatch_repair_MutS_sf"/>
</dbReference>
<evidence type="ECO:0000256" key="5">
    <source>
        <dbReference type="ARBA" id="ARBA00022840"/>
    </source>
</evidence>
<evidence type="ECO:0000256" key="6">
    <source>
        <dbReference type="ARBA" id="ARBA00023125"/>
    </source>
</evidence>
<dbReference type="InterPro" id="IPR016151">
    <property type="entry name" value="DNA_mismatch_repair_MutS_N"/>
</dbReference>
<dbReference type="GO" id="GO:0030983">
    <property type="term" value="F:mismatched DNA binding"/>
    <property type="evidence" value="ECO:0007669"/>
    <property type="project" value="InterPro"/>
</dbReference>
<evidence type="ECO:0000256" key="9">
    <source>
        <dbReference type="SAM" id="MobiDB-lite"/>
    </source>
</evidence>
<organism evidence="12 13">
    <name type="scientific">Ostreobium quekettii</name>
    <dbReference type="NCBI Taxonomy" id="121088"/>
    <lineage>
        <taxon>Eukaryota</taxon>
        <taxon>Viridiplantae</taxon>
        <taxon>Chlorophyta</taxon>
        <taxon>core chlorophytes</taxon>
        <taxon>Ulvophyceae</taxon>
        <taxon>TCBD clade</taxon>
        <taxon>Bryopsidales</taxon>
        <taxon>Ostreobineae</taxon>
        <taxon>Ostreobiaceae</taxon>
        <taxon>Ostreobium</taxon>
    </lineage>
</organism>
<evidence type="ECO:0000256" key="7">
    <source>
        <dbReference type="ARBA" id="ARBA00023204"/>
    </source>
</evidence>
<proteinExistence type="inferred from homology"/>
<evidence type="ECO:0000313" key="13">
    <source>
        <dbReference type="Proteomes" id="UP000708148"/>
    </source>
</evidence>
<feature type="domain" description="DNA mismatch repair protein MutS-like N-terminal" evidence="10">
    <location>
        <begin position="146"/>
        <end position="257"/>
    </location>
</feature>
<keyword evidence="13" id="KW-1185">Reference proteome</keyword>